<comment type="caution">
    <text evidence="4">The sequence shown here is derived from an EMBL/GenBank/DDBJ whole genome shotgun (WGS) entry which is preliminary data.</text>
</comment>
<dbReference type="AlphaFoldDB" id="A0A9X0YM61"/>
<evidence type="ECO:0000313" key="7">
    <source>
        <dbReference type="Proteomes" id="UP001231587"/>
    </source>
</evidence>
<dbReference type="Proteomes" id="UP001231587">
    <property type="component" value="Unassembled WGS sequence"/>
</dbReference>
<dbReference type="EMBL" id="JAGGJQ010000003">
    <property type="protein sequence ID" value="MBP1839453.1"/>
    <property type="molecule type" value="Genomic_DNA"/>
</dbReference>
<gene>
    <name evidence="4" type="ORF">J2Z56_001364</name>
    <name evidence="5" type="ORF">J2Z57_001190</name>
</gene>
<evidence type="ECO:0000259" key="3">
    <source>
        <dbReference type="Pfam" id="PF00582"/>
    </source>
</evidence>
<reference evidence="4" key="1">
    <citation type="submission" date="2021-03" db="EMBL/GenBank/DDBJ databases">
        <title>Genomic Encyclopedia of Type Strains, Phase IV (KMG-IV): sequencing the most valuable type-strain genomes for metagenomic binning, comparative biology and taxonomic classification.</title>
        <authorList>
            <person name="Goeker M."/>
        </authorList>
    </citation>
    <scope>NUCLEOTIDE SEQUENCE</scope>
    <source>
        <strain evidence="4">DSM 15523</strain>
        <strain evidence="5 7">DSM 16476</strain>
    </source>
</reference>
<organism evidence="4 6">
    <name type="scientific">Formosa algae</name>
    <dbReference type="NCBI Taxonomy" id="225843"/>
    <lineage>
        <taxon>Bacteria</taxon>
        <taxon>Pseudomonadati</taxon>
        <taxon>Bacteroidota</taxon>
        <taxon>Flavobacteriia</taxon>
        <taxon>Flavobacteriales</taxon>
        <taxon>Flavobacteriaceae</taxon>
        <taxon>Formosa</taxon>
    </lineage>
</organism>
<dbReference type="InterPro" id="IPR006016">
    <property type="entry name" value="UspA"/>
</dbReference>
<dbReference type="Gene3D" id="3.40.50.620">
    <property type="entry name" value="HUPs"/>
    <property type="match status" value="1"/>
</dbReference>
<evidence type="ECO:0000313" key="4">
    <source>
        <dbReference type="EMBL" id="MBP1839453.1"/>
    </source>
</evidence>
<evidence type="ECO:0000313" key="6">
    <source>
        <dbReference type="Proteomes" id="UP001138672"/>
    </source>
</evidence>
<dbReference type="OrthoDB" id="9788959at2"/>
<sequence>MKNILVTIDFDGKEQRILNKAYDFAVAFKSKLWIMHIAAPDPDFVGYGVGPIEVRDSRAKELKEEHEKLYDYASKMKARDVDAEGLLVEGATIETILKEAEKLHADLIISGHQEHGFFYKAIIGSTSEQLIAESKIPLLIVPLGD</sequence>
<comment type="subcellular location">
    <subcellularLocation>
        <location evidence="2">Cytoplasm</location>
    </subcellularLocation>
</comment>
<dbReference type="GO" id="GO:0005737">
    <property type="term" value="C:cytoplasm"/>
    <property type="evidence" value="ECO:0007669"/>
    <property type="project" value="UniProtKB-SubCell"/>
</dbReference>
<dbReference type="PANTHER" id="PTHR46268">
    <property type="entry name" value="STRESS RESPONSE PROTEIN NHAX"/>
    <property type="match status" value="1"/>
</dbReference>
<dbReference type="Proteomes" id="UP001138672">
    <property type="component" value="Unassembled WGS sequence"/>
</dbReference>
<dbReference type="InterPro" id="IPR014729">
    <property type="entry name" value="Rossmann-like_a/b/a_fold"/>
</dbReference>
<dbReference type="InterPro" id="IPR006015">
    <property type="entry name" value="Universal_stress_UspA"/>
</dbReference>
<proteinExistence type="inferred from homology"/>
<keyword evidence="7" id="KW-1185">Reference proteome</keyword>
<evidence type="ECO:0000313" key="5">
    <source>
        <dbReference type="EMBL" id="MDQ0334757.1"/>
    </source>
</evidence>
<dbReference type="RefSeq" id="WP_057778109.1">
    <property type="nucleotide sequence ID" value="NZ_JAGGJQ010000003.1"/>
</dbReference>
<accession>A0A9X0YM61</accession>
<dbReference type="PANTHER" id="PTHR46268:SF6">
    <property type="entry name" value="UNIVERSAL STRESS PROTEIN UP12"/>
    <property type="match status" value="1"/>
</dbReference>
<feature type="domain" description="UspA" evidence="3">
    <location>
        <begin position="1"/>
        <end position="142"/>
    </location>
</feature>
<dbReference type="CDD" id="cd00293">
    <property type="entry name" value="USP-like"/>
    <property type="match status" value="1"/>
</dbReference>
<dbReference type="PIRSF" id="PIRSF006276">
    <property type="entry name" value="UspA"/>
    <property type="match status" value="1"/>
</dbReference>
<dbReference type="Pfam" id="PF00582">
    <property type="entry name" value="Usp"/>
    <property type="match status" value="1"/>
</dbReference>
<evidence type="ECO:0000256" key="2">
    <source>
        <dbReference type="PIRNR" id="PIRNR006276"/>
    </source>
</evidence>
<protein>
    <recommendedName>
        <fullName evidence="2">Universal stress protein</fullName>
    </recommendedName>
</protein>
<dbReference type="EMBL" id="JAUSUU010000003">
    <property type="protein sequence ID" value="MDQ0334757.1"/>
    <property type="molecule type" value="Genomic_DNA"/>
</dbReference>
<name>A0A9X0YM61_9FLAO</name>
<evidence type="ECO:0000256" key="1">
    <source>
        <dbReference type="ARBA" id="ARBA00008791"/>
    </source>
</evidence>
<comment type="similarity">
    <text evidence="1 2">Belongs to the universal stress protein A family.</text>
</comment>
<keyword evidence="2" id="KW-0963">Cytoplasm</keyword>
<dbReference type="PRINTS" id="PR01438">
    <property type="entry name" value="UNVRSLSTRESS"/>
</dbReference>
<dbReference type="SUPFAM" id="SSF52402">
    <property type="entry name" value="Adenine nucleotide alpha hydrolases-like"/>
    <property type="match status" value="1"/>
</dbReference>